<evidence type="ECO:0000313" key="2">
    <source>
        <dbReference type="Proteomes" id="UP000271624"/>
    </source>
</evidence>
<comment type="caution">
    <text evidence="1">The sequence shown here is derived from an EMBL/GenBank/DDBJ whole genome shotgun (WGS) entry which is preliminary data.</text>
</comment>
<evidence type="ECO:0000313" key="1">
    <source>
        <dbReference type="EMBL" id="RUT01099.1"/>
    </source>
</evidence>
<dbReference type="Proteomes" id="UP000271624">
    <property type="component" value="Unassembled WGS sequence"/>
</dbReference>
<sequence length="579" mass="63633">MARVSVCVSMKKKKPSLILTLSSAGLLIGGGIAGYWLLTQGKPLSRDLPPGATIIPQDALFAVSLTTDVRQWEQLRQFGTSEVQAEIDKNIVQLRDRFLSNNGYDFHKDIQPWVGEEVTLAVLANVDSSKPPAKPVAENIRTASSQQLVLVLPIKNAQNAKTALTQLQAKKGASLKERQYKNIPIKEIDINPSSTNEDFAVSVIENKYVVITDDSKAMEKAIDAYQAKTSLSTVPGYANNISKISSYQPFGQFYINVPTSAKIASAAPNRQFPAQVLSQLQTNQGLAGTITLENEGVRLKGVSWLNPNSSRVLRVDNSAGEMQNRVPAETLMMLSGGNLARAWADYSSTSQNNPLSPMPPEQLRNGFKSWVNMDLERDFLSWMNGEFSVSVIPTSKDSQDETFRAALVFMVKTNNRQRADAALKQLDEAMRSQYQFRIEEKQALGKPIINWIGPFGTLTASHGWMDDDVAFIALGAPIAEKILTTNQSDNSLARTQAFQKAVPSELNPINGQFFLDVERTSKNFPLPPLFPNQQIFLNATRSIGVTSAVSDNRSNRYDIFISLKKGGKPAPLPSPTVTP</sequence>
<dbReference type="InterPro" id="IPR021787">
    <property type="entry name" value="DUF3352"/>
</dbReference>
<protein>
    <recommendedName>
        <fullName evidence="3">DUF3352 domain-containing protein</fullName>
    </recommendedName>
</protein>
<evidence type="ECO:0008006" key="3">
    <source>
        <dbReference type="Google" id="ProtNLM"/>
    </source>
</evidence>
<name>A0A433V4T8_9CYAN</name>
<dbReference type="Pfam" id="PF11832">
    <property type="entry name" value="DUF3352"/>
    <property type="match status" value="1"/>
</dbReference>
<reference evidence="1" key="2">
    <citation type="journal article" date="2019" name="Genome Biol. Evol.">
        <title>Day and night: Metabolic profiles and evolutionary relationships of six axenic non-marine cyanobacteria.</title>
        <authorList>
            <person name="Will S.E."/>
            <person name="Henke P."/>
            <person name="Boedeker C."/>
            <person name="Huang S."/>
            <person name="Brinkmann H."/>
            <person name="Rohde M."/>
            <person name="Jarek M."/>
            <person name="Friedl T."/>
            <person name="Seufert S."/>
            <person name="Schumacher M."/>
            <person name="Overmann J."/>
            <person name="Neumann-Schaal M."/>
            <person name="Petersen J."/>
        </authorList>
    </citation>
    <scope>NUCLEOTIDE SEQUENCE [LARGE SCALE GENOMIC DNA]</scope>
    <source>
        <strain evidence="1">PCC 7102</strain>
    </source>
</reference>
<gene>
    <name evidence="1" type="ORF">DSM106972_071050</name>
</gene>
<accession>A0A433V4T8</accession>
<organism evidence="1 2">
    <name type="scientific">Dulcicalothrix desertica PCC 7102</name>
    <dbReference type="NCBI Taxonomy" id="232991"/>
    <lineage>
        <taxon>Bacteria</taxon>
        <taxon>Bacillati</taxon>
        <taxon>Cyanobacteriota</taxon>
        <taxon>Cyanophyceae</taxon>
        <taxon>Nostocales</taxon>
        <taxon>Calotrichaceae</taxon>
        <taxon>Dulcicalothrix</taxon>
    </lineage>
</organism>
<dbReference type="OrthoDB" id="451203at2"/>
<dbReference type="EMBL" id="RSCL01000021">
    <property type="protein sequence ID" value="RUT01099.1"/>
    <property type="molecule type" value="Genomic_DNA"/>
</dbReference>
<reference evidence="1" key="1">
    <citation type="submission" date="2018-12" db="EMBL/GenBank/DDBJ databases">
        <authorList>
            <person name="Will S."/>
            <person name="Neumann-Schaal M."/>
            <person name="Henke P."/>
        </authorList>
    </citation>
    <scope>NUCLEOTIDE SEQUENCE</scope>
    <source>
        <strain evidence="1">PCC 7102</strain>
    </source>
</reference>
<dbReference type="AlphaFoldDB" id="A0A433V4T8"/>
<keyword evidence="2" id="KW-1185">Reference proteome</keyword>
<proteinExistence type="predicted"/>